<dbReference type="EMBL" id="JARJCN010000027">
    <property type="protein sequence ID" value="KAJ7087971.1"/>
    <property type="molecule type" value="Genomic_DNA"/>
</dbReference>
<accession>A0AAD6U757</accession>
<proteinExistence type="predicted"/>
<protein>
    <submittedName>
        <fullName evidence="2">Uncharacterized protein</fullName>
    </submittedName>
</protein>
<comment type="caution">
    <text evidence="2">The sequence shown here is derived from an EMBL/GenBank/DDBJ whole genome shotgun (WGS) entry which is preliminary data.</text>
</comment>
<evidence type="ECO:0000313" key="3">
    <source>
        <dbReference type="Proteomes" id="UP001222325"/>
    </source>
</evidence>
<reference evidence="2" key="1">
    <citation type="submission" date="2023-03" db="EMBL/GenBank/DDBJ databases">
        <title>Massive genome expansion in bonnet fungi (Mycena s.s.) driven by repeated elements and novel gene families across ecological guilds.</title>
        <authorList>
            <consortium name="Lawrence Berkeley National Laboratory"/>
            <person name="Harder C.B."/>
            <person name="Miyauchi S."/>
            <person name="Viragh M."/>
            <person name="Kuo A."/>
            <person name="Thoen E."/>
            <person name="Andreopoulos B."/>
            <person name="Lu D."/>
            <person name="Skrede I."/>
            <person name="Drula E."/>
            <person name="Henrissat B."/>
            <person name="Morin E."/>
            <person name="Kohler A."/>
            <person name="Barry K."/>
            <person name="LaButti K."/>
            <person name="Morin E."/>
            <person name="Salamov A."/>
            <person name="Lipzen A."/>
            <person name="Mereny Z."/>
            <person name="Hegedus B."/>
            <person name="Baldrian P."/>
            <person name="Stursova M."/>
            <person name="Weitz H."/>
            <person name="Taylor A."/>
            <person name="Grigoriev I.V."/>
            <person name="Nagy L.G."/>
            <person name="Martin F."/>
            <person name="Kauserud H."/>
        </authorList>
    </citation>
    <scope>NUCLEOTIDE SEQUENCE</scope>
    <source>
        <strain evidence="2">CBHHK173m</strain>
    </source>
</reference>
<feature type="compositionally biased region" description="Acidic residues" evidence="1">
    <location>
        <begin position="652"/>
        <end position="671"/>
    </location>
</feature>
<feature type="region of interest" description="Disordered" evidence="1">
    <location>
        <begin position="1"/>
        <end position="49"/>
    </location>
</feature>
<dbReference type="Proteomes" id="UP001222325">
    <property type="component" value="Unassembled WGS sequence"/>
</dbReference>
<organism evidence="2 3">
    <name type="scientific">Mycena belliarum</name>
    <dbReference type="NCBI Taxonomy" id="1033014"/>
    <lineage>
        <taxon>Eukaryota</taxon>
        <taxon>Fungi</taxon>
        <taxon>Dikarya</taxon>
        <taxon>Basidiomycota</taxon>
        <taxon>Agaricomycotina</taxon>
        <taxon>Agaricomycetes</taxon>
        <taxon>Agaricomycetidae</taxon>
        <taxon>Agaricales</taxon>
        <taxon>Marasmiineae</taxon>
        <taxon>Mycenaceae</taxon>
        <taxon>Mycena</taxon>
    </lineage>
</organism>
<dbReference type="Pfam" id="PF18759">
    <property type="entry name" value="Plavaka"/>
    <property type="match status" value="1"/>
</dbReference>
<dbReference type="AlphaFoldDB" id="A0AAD6U757"/>
<dbReference type="InterPro" id="IPR041078">
    <property type="entry name" value="Plavaka"/>
</dbReference>
<evidence type="ECO:0000313" key="2">
    <source>
        <dbReference type="EMBL" id="KAJ7087971.1"/>
    </source>
</evidence>
<sequence length="906" mass="102997">MDLDLPGDFQEPEHRTVPVLPANSPRADQPAHRRATVEEVDDEDAPGAPRWFEDYPLPAGCILEELGPVDTVFEAIRRKQEEQGLAPWAPFESEDDWDLARWLSKCGVSGGNINDFLKLKKIKGGAKPSYHNTRAYYQKMDALPSGPKWQCESFEVVGDEKGPNGVFKREDVEFWRRDPIECIQELMGNAAFREKMRYAPQKVYRDAEGKIQQFDEMWTGDWWWNLQKLLPEGVPICPVILASDKTQLSRFRGDKQAWPVYLSVGNLEKETRRKPSERATVLLGYIPVCKLSCFTKANRSAAGYQLFHRCMRTILAPLVKAGKDGVDMLCSDGSMRKVYPILAAYVADHPEQCLVACCKENRCPKCIVDAKRRGLPVHSALRDPAETIKLMKKHAQGRAPAAFEAQGLRPADPFWKDLPHCDIFHCFTPDLLHQLHKGVFNEHILNWARESLEDSDSQTANTAEIDLRFQAMPNHPSLRHFRLGISLVSQWTGNEFKNMEKVFLGVLNGAAHPKVILAVRGVLDFIYYAHFESHTNASLAKLEDAWKLFHANKVIFETKHIRDDFNIPKIHSMKHYLDMIRALGTADGYNTELSERMHIDCAKLGYAASSKKEYVNQMTRWLMRREAIDRFASYLQWAIPGYLVALNNNSDDSDELDDADSDDSDEDEPADDPLSPPPPYTIAKKAPFPRVSVASLERDYGTADFLFHLEDLLRSQDLLTNRFSDISASFPVYKRIVVKLPAVLEVSKSTTNDPIRAICSTPSRGLRKAVPAHFDTILAYKTPPVGSPKRLSLEGLCPARVRAIFALPVEYGRLSVPLAYVQWYKPLTQYQAELGMYRISPATHANCRRASIIPVTQIARSCHLIPIFPLHIDRTLTTDDVLDRCKRFYLNCYLRHIDFVLFRGVR</sequence>
<evidence type="ECO:0000256" key="1">
    <source>
        <dbReference type="SAM" id="MobiDB-lite"/>
    </source>
</evidence>
<keyword evidence="3" id="KW-1185">Reference proteome</keyword>
<name>A0AAD6U757_9AGAR</name>
<feature type="region of interest" description="Disordered" evidence="1">
    <location>
        <begin position="652"/>
        <end position="681"/>
    </location>
</feature>
<gene>
    <name evidence="2" type="ORF">B0H15DRAFT_982548</name>
</gene>